<name>A0ABY4P1L8_9PSEU</name>
<feature type="domain" description="Glycosyl hydrolase family 13 catalytic" evidence="3">
    <location>
        <begin position="14"/>
        <end position="392"/>
    </location>
</feature>
<dbReference type="InterPro" id="IPR045857">
    <property type="entry name" value="O16G_dom_2"/>
</dbReference>
<evidence type="ECO:0000256" key="2">
    <source>
        <dbReference type="SAM" id="MobiDB-lite"/>
    </source>
</evidence>
<dbReference type="Gene3D" id="3.90.400.10">
    <property type="entry name" value="Oligo-1,6-glucosidase, Domain 2"/>
    <property type="match status" value="1"/>
</dbReference>
<dbReference type="InterPro" id="IPR006047">
    <property type="entry name" value="GH13_cat_dom"/>
</dbReference>
<dbReference type="InterPro" id="IPR017853">
    <property type="entry name" value="GH"/>
</dbReference>
<dbReference type="SUPFAM" id="SSF51445">
    <property type="entry name" value="(Trans)glycosidases"/>
    <property type="match status" value="1"/>
</dbReference>
<reference evidence="4" key="1">
    <citation type="submission" date="2022-01" db="EMBL/GenBank/DDBJ databases">
        <title>PSI-footprinting approach for the identification of protein synthesis inhibitor producers.</title>
        <authorList>
            <person name="Handel F."/>
            <person name="Kulik A."/>
            <person name="Wex K.W."/>
            <person name="Berscheid A."/>
            <person name="Saur J.S."/>
            <person name="Winkler A."/>
            <person name="Wibberg D."/>
            <person name="Kalinowski J."/>
            <person name="Broetz-Oesterhelt H."/>
            <person name="Mast Y."/>
        </authorList>
    </citation>
    <scope>NUCLEOTIDE SEQUENCE</scope>
    <source>
        <strain evidence="4">KNN 49.3e</strain>
    </source>
</reference>
<dbReference type="Proteomes" id="UP000830158">
    <property type="component" value="Chromosome"/>
</dbReference>
<evidence type="ECO:0000313" key="4">
    <source>
        <dbReference type="EMBL" id="UQS26189.1"/>
    </source>
</evidence>
<dbReference type="PANTHER" id="PTHR10357:SF179">
    <property type="entry name" value="NEUTRAL AND BASIC AMINO ACID TRANSPORT PROTEIN RBAT"/>
    <property type="match status" value="1"/>
</dbReference>
<dbReference type="Gene3D" id="3.20.20.80">
    <property type="entry name" value="Glycosidases"/>
    <property type="match status" value="1"/>
</dbReference>
<dbReference type="EMBL" id="CP091196">
    <property type="protein sequence ID" value="UQS26189.1"/>
    <property type="molecule type" value="Genomic_DNA"/>
</dbReference>
<dbReference type="Pfam" id="PF00128">
    <property type="entry name" value="Alpha-amylase"/>
    <property type="match status" value="1"/>
</dbReference>
<comment type="similarity">
    <text evidence="1">Belongs to the glycosyl hydrolase 13 family.</text>
</comment>
<dbReference type="PANTHER" id="PTHR10357">
    <property type="entry name" value="ALPHA-AMYLASE FAMILY MEMBER"/>
    <property type="match status" value="1"/>
</dbReference>
<evidence type="ECO:0000259" key="3">
    <source>
        <dbReference type="SMART" id="SM00642"/>
    </source>
</evidence>
<dbReference type="SMART" id="SM00642">
    <property type="entry name" value="Aamy"/>
    <property type="match status" value="1"/>
</dbReference>
<feature type="region of interest" description="Disordered" evidence="2">
    <location>
        <begin position="367"/>
        <end position="397"/>
    </location>
</feature>
<sequence>MRDRPWWQDAIGYQVYLPSFQDSDGDGWGDLPGLISRLDHLRDLGVTLLWISPFHPSPMRDHGYDVADYRAVDPRYGTLDDLDKLLCAAHERGIRVVADLVVNHTSSEHPWFRSARRSRTDPMRDRYIWRDPGPDGGPPNNWLAHFGGPAWTFDDHTGQYYLHLFTPHQPDLNWDNPDVADEVDDILRFWFDRGLDGFRIDTAHYLTKHPGLPDNPWLAPEDVPSQGGVAAEWLRQDHRYDIGQPSALDIHRRWRAIADFYHAVLIGEVYILDPTRLATYVQADGLHSTFWFGLVESGWAPERVATMLRAAAAAAPTLAWVQSSHDRKRAVTRYGSARRAIAVATLLMGLPGIPFLYNGEELGLPDGTVPPGHARDPLAAADSGSQSRDGARTPMPWEPGPGLGFTTAPAAWLPFGDRTPADTVAVQREDPDSPLSIHRRLIAARARTASVRAAPLWLDEFGDVLGYRTGPVVVAANLADRPHPFDPGPGNWLCEFDTDDPEACQVPTELAPGQAVILIDRAAVTASRPDRPS</sequence>
<protein>
    <recommendedName>
        <fullName evidence="3">Glycosyl hydrolase family 13 catalytic domain-containing protein</fullName>
    </recommendedName>
</protein>
<gene>
    <name evidence="4" type="ORF">L1857_26945</name>
</gene>
<proteinExistence type="inferred from homology"/>
<accession>A0ABY4P1L8</accession>
<dbReference type="RefSeq" id="WP_249466645.1">
    <property type="nucleotide sequence ID" value="NZ_CP091196.1"/>
</dbReference>
<evidence type="ECO:0000256" key="1">
    <source>
        <dbReference type="ARBA" id="ARBA00008061"/>
    </source>
</evidence>
<evidence type="ECO:0000313" key="5">
    <source>
        <dbReference type="Proteomes" id="UP000830158"/>
    </source>
</evidence>
<organism evidence="4 5">
    <name type="scientific">Amycolatopsis thermalba</name>
    <dbReference type="NCBI Taxonomy" id="944492"/>
    <lineage>
        <taxon>Bacteria</taxon>
        <taxon>Bacillati</taxon>
        <taxon>Actinomycetota</taxon>
        <taxon>Actinomycetes</taxon>
        <taxon>Pseudonocardiales</taxon>
        <taxon>Pseudonocardiaceae</taxon>
        <taxon>Amycolatopsis</taxon>
    </lineage>
</organism>
<keyword evidence="5" id="KW-1185">Reference proteome</keyword>